<comment type="caution">
    <text evidence="2">The sequence shown here is derived from an EMBL/GenBank/DDBJ whole genome shotgun (WGS) entry which is preliminary data.</text>
</comment>
<feature type="domain" description="Helix-turn-helix" evidence="1">
    <location>
        <begin position="45"/>
        <end position="92"/>
    </location>
</feature>
<keyword evidence="2" id="KW-0238">DNA-binding</keyword>
<keyword evidence="3" id="KW-1185">Reference proteome</keyword>
<gene>
    <name evidence="2" type="ORF">ETU09_03280</name>
</gene>
<evidence type="ECO:0000313" key="2">
    <source>
        <dbReference type="EMBL" id="TWP29255.1"/>
    </source>
</evidence>
<dbReference type="InterPro" id="IPR041657">
    <property type="entry name" value="HTH_17"/>
</dbReference>
<protein>
    <submittedName>
        <fullName evidence="2">DNA-binding protein</fullName>
    </submittedName>
</protein>
<dbReference type="EMBL" id="SELH01000015">
    <property type="protein sequence ID" value="TWP29255.1"/>
    <property type="molecule type" value="Genomic_DNA"/>
</dbReference>
<dbReference type="GO" id="GO:0003677">
    <property type="term" value="F:DNA binding"/>
    <property type="evidence" value="ECO:0007669"/>
    <property type="project" value="UniProtKB-KW"/>
</dbReference>
<evidence type="ECO:0000259" key="1">
    <source>
        <dbReference type="Pfam" id="PF12728"/>
    </source>
</evidence>
<proteinExistence type="predicted"/>
<accession>A0A563DGC8</accession>
<dbReference type="Proteomes" id="UP000319499">
    <property type="component" value="Unassembled WGS sequence"/>
</dbReference>
<dbReference type="Pfam" id="PF12728">
    <property type="entry name" value="HTH_17"/>
    <property type="match status" value="1"/>
</dbReference>
<dbReference type="AlphaFoldDB" id="A0A563DGC8"/>
<dbReference type="InterPro" id="IPR009061">
    <property type="entry name" value="DNA-bd_dom_put_sf"/>
</dbReference>
<organism evidence="2 3">
    <name type="scientific">Apibacter muscae</name>
    <dbReference type="NCBI Taxonomy" id="2509004"/>
    <lineage>
        <taxon>Bacteria</taxon>
        <taxon>Pseudomonadati</taxon>
        <taxon>Bacteroidota</taxon>
        <taxon>Flavobacteriia</taxon>
        <taxon>Flavobacteriales</taxon>
        <taxon>Weeksellaceae</taxon>
        <taxon>Apibacter</taxon>
    </lineage>
</organism>
<sequence>MIKNPNCIQIIQTTPQELDALIGKSLKEQLEELKLHLQPKQPTEWLTRKEVADLFKINLSTLFHWTNKGKLKAYGIGNRVYYKRSEVDAMIQPLKL</sequence>
<evidence type="ECO:0000313" key="3">
    <source>
        <dbReference type="Proteomes" id="UP000319499"/>
    </source>
</evidence>
<reference evidence="2 3" key="1">
    <citation type="submission" date="2019-02" db="EMBL/GenBank/DDBJ databases">
        <title>Apibacter muscae sp. nov.: a novel member of the house fly microbiota.</title>
        <authorList>
            <person name="Park R."/>
        </authorList>
    </citation>
    <scope>NUCLEOTIDE SEQUENCE [LARGE SCALE GENOMIC DNA]</scope>
    <source>
        <strain evidence="2 3">AL1</strain>
    </source>
</reference>
<dbReference type="RefSeq" id="WP_146291879.1">
    <property type="nucleotide sequence ID" value="NZ_SELH01000015.1"/>
</dbReference>
<dbReference type="SUPFAM" id="SSF46955">
    <property type="entry name" value="Putative DNA-binding domain"/>
    <property type="match status" value="1"/>
</dbReference>
<name>A0A563DGC8_9FLAO</name>
<dbReference type="OrthoDB" id="1097811at2"/>